<dbReference type="OrthoDB" id="27325at2759"/>
<dbReference type="FunFam" id="1.20.5.1500:FF:000001">
    <property type="entry name" value="Nucleosome assembly protein 1-like 1"/>
    <property type="match status" value="1"/>
</dbReference>
<dbReference type="Proteomes" id="UP000276776">
    <property type="component" value="Unassembled WGS sequence"/>
</dbReference>
<dbReference type="AlphaFoldDB" id="A0A0N5D5Q1"/>
<dbReference type="EMBL" id="UYYF01004615">
    <property type="protein sequence ID" value="VDN05880.1"/>
    <property type="molecule type" value="Genomic_DNA"/>
</dbReference>
<reference evidence="4 5" key="2">
    <citation type="submission" date="2018-11" db="EMBL/GenBank/DDBJ databases">
        <authorList>
            <consortium name="Pathogen Informatics"/>
        </authorList>
    </citation>
    <scope>NUCLEOTIDE SEQUENCE [LARGE SCALE GENOMIC DNA]</scope>
</reference>
<dbReference type="GO" id="GO:0005634">
    <property type="term" value="C:nucleus"/>
    <property type="evidence" value="ECO:0007669"/>
    <property type="project" value="InterPro"/>
</dbReference>
<evidence type="ECO:0000313" key="4">
    <source>
        <dbReference type="EMBL" id="VDN05880.1"/>
    </source>
</evidence>
<sequence>MGSNDFEAFLDDRTDGKDYISVLPRSIKRRIQALKKLQIDGINIEAQFYERVHQLEAEFAPMFNALHEKRRAIVMGTHEPTDEEADFPILHSCTEDEIKQMEFATAPEPAQPTKGIPRFWLHLLKSADHVGEMVMEHDEPILQHLIDITCDVDTTPDSYTLTFHFEPNDYFYQTQLKKRYMLQIGPNPDEIFEYDGPITVGAKGTEIKWKEGKNVTQKIVKKKEQKKTRNASRFITKSVKTDSFFNFFDTPFTNKRIGTNDSELDPEERELLQADFEIGLVFRDQIIPRAVLFYTKEAVNDNFMSFDDAEDEDEVEEEIDDEIDTTGDESDRND</sequence>
<dbReference type="Gene3D" id="1.20.5.1500">
    <property type="match status" value="1"/>
</dbReference>
<dbReference type="InterPro" id="IPR002164">
    <property type="entry name" value="NAP_family"/>
</dbReference>
<dbReference type="GO" id="GO:0006334">
    <property type="term" value="P:nucleosome assembly"/>
    <property type="evidence" value="ECO:0007669"/>
    <property type="project" value="InterPro"/>
</dbReference>
<organism evidence="6">
    <name type="scientific">Thelazia callipaeda</name>
    <name type="common">Oriental eyeworm</name>
    <name type="synonym">Parasitic nematode</name>
    <dbReference type="NCBI Taxonomy" id="103827"/>
    <lineage>
        <taxon>Eukaryota</taxon>
        <taxon>Metazoa</taxon>
        <taxon>Ecdysozoa</taxon>
        <taxon>Nematoda</taxon>
        <taxon>Chromadorea</taxon>
        <taxon>Rhabditida</taxon>
        <taxon>Spirurina</taxon>
        <taxon>Spiruromorpha</taxon>
        <taxon>Thelazioidea</taxon>
        <taxon>Thelaziidae</taxon>
        <taxon>Thelazia</taxon>
    </lineage>
</organism>
<evidence type="ECO:0000313" key="6">
    <source>
        <dbReference type="WBParaSite" id="TCLT_0000834001-mRNA-1"/>
    </source>
</evidence>
<proteinExistence type="inferred from homology"/>
<dbReference type="PANTHER" id="PTHR11875">
    <property type="entry name" value="TESTIS-SPECIFIC Y-ENCODED PROTEIN"/>
    <property type="match status" value="1"/>
</dbReference>
<evidence type="ECO:0000256" key="3">
    <source>
        <dbReference type="SAM" id="MobiDB-lite"/>
    </source>
</evidence>
<dbReference type="STRING" id="103827.A0A0N5D5Q1"/>
<dbReference type="SUPFAM" id="SSF143113">
    <property type="entry name" value="NAP-like"/>
    <property type="match status" value="1"/>
</dbReference>
<dbReference type="Pfam" id="PF00956">
    <property type="entry name" value="NAP"/>
    <property type="match status" value="1"/>
</dbReference>
<dbReference type="Gene3D" id="3.30.1120.90">
    <property type="entry name" value="Nucleosome assembly protein"/>
    <property type="match status" value="1"/>
</dbReference>
<protein>
    <submittedName>
        <fullName evidence="6">Nucleosome assembly protein 1-like 1</fullName>
    </submittedName>
</protein>
<dbReference type="InterPro" id="IPR037231">
    <property type="entry name" value="NAP-like_sf"/>
</dbReference>
<accession>A0A0N5D5Q1</accession>
<feature type="compositionally biased region" description="Acidic residues" evidence="3">
    <location>
        <begin position="307"/>
        <end position="328"/>
    </location>
</feature>
<dbReference type="OMA" id="YSGDFMY"/>
<gene>
    <name evidence="4" type="ORF">TCLT_LOCUS8329</name>
</gene>
<dbReference type="WBParaSite" id="TCLT_0000834001-mRNA-1">
    <property type="protein sequence ID" value="TCLT_0000834001-mRNA-1"/>
    <property type="gene ID" value="TCLT_0000834001"/>
</dbReference>
<evidence type="ECO:0000313" key="5">
    <source>
        <dbReference type="Proteomes" id="UP000276776"/>
    </source>
</evidence>
<reference evidence="6" key="1">
    <citation type="submission" date="2017-02" db="UniProtKB">
        <authorList>
            <consortium name="WormBaseParasite"/>
        </authorList>
    </citation>
    <scope>IDENTIFICATION</scope>
</reference>
<comment type="similarity">
    <text evidence="1 2">Belongs to the nucleosome assembly protein (NAP) family.</text>
</comment>
<evidence type="ECO:0000256" key="2">
    <source>
        <dbReference type="RuleBase" id="RU003876"/>
    </source>
</evidence>
<name>A0A0N5D5Q1_THECL</name>
<evidence type="ECO:0000256" key="1">
    <source>
        <dbReference type="ARBA" id="ARBA00009947"/>
    </source>
</evidence>
<keyword evidence="5" id="KW-1185">Reference proteome</keyword>
<feature type="region of interest" description="Disordered" evidence="3">
    <location>
        <begin position="306"/>
        <end position="334"/>
    </location>
</feature>